<feature type="signal peptide" evidence="1">
    <location>
        <begin position="1"/>
        <end position="22"/>
    </location>
</feature>
<gene>
    <name evidence="2" type="ORF">V4F39_22155</name>
</gene>
<name>A0AAW9Q9H4_9BURK</name>
<dbReference type="EMBL" id="JAZIBG010000048">
    <property type="protein sequence ID" value="MEF7616633.1"/>
    <property type="molecule type" value="Genomic_DNA"/>
</dbReference>
<evidence type="ECO:0000313" key="3">
    <source>
        <dbReference type="Proteomes" id="UP001336250"/>
    </source>
</evidence>
<proteinExistence type="predicted"/>
<dbReference type="Proteomes" id="UP001336250">
    <property type="component" value="Unassembled WGS sequence"/>
</dbReference>
<evidence type="ECO:0000256" key="1">
    <source>
        <dbReference type="SAM" id="SignalP"/>
    </source>
</evidence>
<organism evidence="2 3">
    <name type="scientific">Aquincola agrisoli</name>
    <dbReference type="NCBI Taxonomy" id="3119538"/>
    <lineage>
        <taxon>Bacteria</taxon>
        <taxon>Pseudomonadati</taxon>
        <taxon>Pseudomonadota</taxon>
        <taxon>Betaproteobacteria</taxon>
        <taxon>Burkholderiales</taxon>
        <taxon>Sphaerotilaceae</taxon>
        <taxon>Aquincola</taxon>
    </lineage>
</organism>
<protein>
    <submittedName>
        <fullName evidence="2">Uncharacterized protein</fullName>
    </submittedName>
</protein>
<accession>A0AAW9Q9H4</accession>
<evidence type="ECO:0000313" key="2">
    <source>
        <dbReference type="EMBL" id="MEF7616633.1"/>
    </source>
</evidence>
<feature type="chain" id="PRO_5043858167" evidence="1">
    <location>
        <begin position="23"/>
        <end position="104"/>
    </location>
</feature>
<dbReference type="AlphaFoldDB" id="A0AAW9Q9H4"/>
<comment type="caution">
    <text evidence="2">The sequence shown here is derived from an EMBL/GenBank/DDBJ whole genome shotgun (WGS) entry which is preliminary data.</text>
</comment>
<keyword evidence="3" id="KW-1185">Reference proteome</keyword>
<reference evidence="2 3" key="1">
    <citation type="submission" date="2024-02" db="EMBL/GenBank/DDBJ databases">
        <title>Genome sequence of Aquincola sp. MAHUQ-54.</title>
        <authorList>
            <person name="Huq M.A."/>
        </authorList>
    </citation>
    <scope>NUCLEOTIDE SEQUENCE [LARGE SCALE GENOMIC DNA]</scope>
    <source>
        <strain evidence="2 3">MAHUQ-54</strain>
    </source>
</reference>
<keyword evidence="1" id="KW-0732">Signal</keyword>
<sequence length="104" mass="11220">MNRTALLLTALCTALTALPARSGDLVAYEGGDLIRLSEAACTNEAVLNRIEPDARRHFRTASAVVQGQTYQACWGALPTAVYLIYEDGDQGVLPMSRLQVPVDI</sequence>
<dbReference type="RefSeq" id="WP_332292176.1">
    <property type="nucleotide sequence ID" value="NZ_JAZIBG010000048.1"/>
</dbReference>